<evidence type="ECO:0000313" key="2">
    <source>
        <dbReference type="EMBL" id="ORY85565.1"/>
    </source>
</evidence>
<keyword evidence="1" id="KW-0732">Signal</keyword>
<dbReference type="Proteomes" id="UP000193685">
    <property type="component" value="Unassembled WGS sequence"/>
</dbReference>
<dbReference type="RefSeq" id="XP_040727047.1">
    <property type="nucleotide sequence ID" value="XM_040866564.1"/>
</dbReference>
<evidence type="ECO:0008006" key="4">
    <source>
        <dbReference type="Google" id="ProtNLM"/>
    </source>
</evidence>
<gene>
    <name evidence="2" type="ORF">BCR37DRAFT_242053</name>
</gene>
<comment type="caution">
    <text evidence="2">The sequence shown here is derived from an EMBL/GenBank/DDBJ whole genome shotgun (WGS) entry which is preliminary data.</text>
</comment>
<sequence>MQSSILAVLFAAGAVSAVATPQPQSNLAELFEAAPPLVVDNDIFGAGVPEAIWALSEDEIVSIIADNSTTSGSGDVLSKRSSPPEECVNQKKLGPYPVTNLAVPNPDTPESFKSTFANVPQSSGVPVINFYQVPGWSNLGGSGPGSGAYGLKYLSSYDINTCAQICKNDKGGCVAFNLYIERDPTVSANYKPAPCSDPPSIAAIKCVLYKIPFPLDVPATTLAGNQGGYRASFQVRIAASVGYNSGVRPGPVPGYCNPVKLPAAVNVPDDSYIGVNYYDAAVVGSDASYCRIACDADRGYHTSAEGPNSRMCRAFVGYTLAKNGGGGGVQLQCVMYARSIDPVYATNYGEYRGADYYSVANSYLYNDIAGCPSSVTA</sequence>
<dbReference type="STRING" id="56484.A0A1Y2FS76"/>
<reference evidence="2 3" key="1">
    <citation type="submission" date="2016-07" db="EMBL/GenBank/DDBJ databases">
        <title>Pervasive Adenine N6-methylation of Active Genes in Fungi.</title>
        <authorList>
            <consortium name="DOE Joint Genome Institute"/>
            <person name="Mondo S.J."/>
            <person name="Dannebaum R.O."/>
            <person name="Kuo R.C."/>
            <person name="Labutti K."/>
            <person name="Haridas S."/>
            <person name="Kuo A."/>
            <person name="Salamov A."/>
            <person name="Ahrendt S.R."/>
            <person name="Lipzen A."/>
            <person name="Sullivan W."/>
            <person name="Andreopoulos W.B."/>
            <person name="Clum A."/>
            <person name="Lindquist E."/>
            <person name="Daum C."/>
            <person name="Ramamoorthy G.K."/>
            <person name="Gryganskyi A."/>
            <person name="Culley D."/>
            <person name="Magnuson J.K."/>
            <person name="James T.Y."/>
            <person name="O'Malley M.A."/>
            <person name="Stajich J.E."/>
            <person name="Spatafora J.W."/>
            <person name="Visel A."/>
            <person name="Grigoriev I.V."/>
        </authorList>
    </citation>
    <scope>NUCLEOTIDE SEQUENCE [LARGE SCALE GENOMIC DNA]</scope>
    <source>
        <strain evidence="2 3">12-1054</strain>
    </source>
</reference>
<name>A0A1Y2FS76_PROLT</name>
<dbReference type="PANTHER" id="PTHR36578:SF1">
    <property type="entry name" value="APPLE DOMAIN-CONTAINING PROTEIN"/>
    <property type="match status" value="1"/>
</dbReference>
<keyword evidence="3" id="KW-1185">Reference proteome</keyword>
<dbReference type="OMA" id="AQTEYNA"/>
<feature type="chain" id="PRO_5012643849" description="Apple domain-containing protein" evidence="1">
    <location>
        <begin position="18"/>
        <end position="377"/>
    </location>
</feature>
<dbReference type="EMBL" id="MCFI01000004">
    <property type="protein sequence ID" value="ORY85565.1"/>
    <property type="molecule type" value="Genomic_DNA"/>
</dbReference>
<evidence type="ECO:0000256" key="1">
    <source>
        <dbReference type="SAM" id="SignalP"/>
    </source>
</evidence>
<feature type="signal peptide" evidence="1">
    <location>
        <begin position="1"/>
        <end position="17"/>
    </location>
</feature>
<evidence type="ECO:0000313" key="3">
    <source>
        <dbReference type="Proteomes" id="UP000193685"/>
    </source>
</evidence>
<dbReference type="AlphaFoldDB" id="A0A1Y2FS76"/>
<organism evidence="2 3">
    <name type="scientific">Protomyces lactucae-debilis</name>
    <dbReference type="NCBI Taxonomy" id="2754530"/>
    <lineage>
        <taxon>Eukaryota</taxon>
        <taxon>Fungi</taxon>
        <taxon>Dikarya</taxon>
        <taxon>Ascomycota</taxon>
        <taxon>Taphrinomycotina</taxon>
        <taxon>Taphrinomycetes</taxon>
        <taxon>Taphrinales</taxon>
        <taxon>Protomycetaceae</taxon>
        <taxon>Protomyces</taxon>
    </lineage>
</organism>
<accession>A0A1Y2FS76</accession>
<proteinExistence type="predicted"/>
<dbReference type="GeneID" id="63783163"/>
<dbReference type="PANTHER" id="PTHR36578">
    <property type="entry name" value="CHROMOSOME 15, WHOLE GENOME SHOTGUN SEQUENCE"/>
    <property type="match status" value="1"/>
</dbReference>
<dbReference type="OrthoDB" id="271448at2759"/>
<protein>
    <recommendedName>
        <fullName evidence="4">Apple domain-containing protein</fullName>
    </recommendedName>
</protein>